<organism evidence="2 3">
    <name type="scientific">Arthrobotrys flagrans</name>
    <name type="common">Nematode-trapping fungus</name>
    <name type="synonym">Trichothecium flagrans</name>
    <dbReference type="NCBI Taxonomy" id="97331"/>
    <lineage>
        <taxon>Eukaryota</taxon>
        <taxon>Fungi</taxon>
        <taxon>Dikarya</taxon>
        <taxon>Ascomycota</taxon>
        <taxon>Pezizomycotina</taxon>
        <taxon>Orbiliomycetes</taxon>
        <taxon>Orbiliales</taxon>
        <taxon>Orbiliaceae</taxon>
        <taxon>Arthrobotrys</taxon>
    </lineage>
</organism>
<dbReference type="VEuPathDB" id="FungiDB:DFL_004903"/>
<evidence type="ECO:0000313" key="3">
    <source>
        <dbReference type="Proteomes" id="UP000283090"/>
    </source>
</evidence>
<dbReference type="GeneID" id="93587214"/>
<protein>
    <submittedName>
        <fullName evidence="2">Uncharacterized protein</fullName>
    </submittedName>
</protein>
<feature type="compositionally biased region" description="Basic and acidic residues" evidence="1">
    <location>
        <begin position="262"/>
        <end position="276"/>
    </location>
</feature>
<name>A0A437A6G3_ARTFL</name>
<dbReference type="Proteomes" id="UP000283090">
    <property type="component" value="Unassembled WGS sequence"/>
</dbReference>
<evidence type="ECO:0000256" key="1">
    <source>
        <dbReference type="SAM" id="MobiDB-lite"/>
    </source>
</evidence>
<proteinExistence type="predicted"/>
<sequence length="561" mass="63251">MEYHHQRCRRDFVEVLGKYDIRHRSYRRSICISKGFEEKGIQYQAQNRPAEPVGLPLSLGKMRITSGSRTQQRHVQLRYWQFATGYCRDRPSLEVSVGSKFSLSTPAASAQEQNELACLVRTETRTGTGGANYKHSTRLRFGELGKGWSYTHTSLPITYHNCQLTGWNSCMALFGFPFFPVPEKSKVDANHGFGATLVSPALAKPEDYINHAAVSQWLVSKRQSYRSNLQNGYELWAVNCVTEYFTPPRMSPVPGDEDYDEEDHKDSNEEPIDDNDRKTVSVLFSRGAHKRFYRRNGGIYSELRQRGAADFYSSRDHRDNRINVTVMSLDRSGKNAMLVQKYSKSRAGMVDIAVMVDIPGPGSETWAKEGGGGWWGTARETEKLLAVTCRLRMQSSPNGLGVLFGLVTGGTRVRFFKWTDDKKEPVEGRFEDLAVLLGLTDDEEDYDSFSDDEDEEMKNGCGDDLANGSEPDSTTIKGKGKGKAKAEDFEPTQEDDGLLQSSFNAEDPPPHHTSQLFVPDPKDLFDIRLPPETSRGGYYDMLWQGDKCSAMFHHIGGWKVD</sequence>
<dbReference type="EMBL" id="SAEB01000006">
    <property type="protein sequence ID" value="RVD86637.1"/>
    <property type="molecule type" value="Genomic_DNA"/>
</dbReference>
<keyword evidence="3" id="KW-1185">Reference proteome</keyword>
<feature type="region of interest" description="Disordered" evidence="1">
    <location>
        <begin position="249"/>
        <end position="276"/>
    </location>
</feature>
<gene>
    <name evidence="2" type="ORF">DFL_004903</name>
</gene>
<comment type="caution">
    <text evidence="2">The sequence shown here is derived from an EMBL/GenBank/DDBJ whole genome shotgun (WGS) entry which is preliminary data.</text>
</comment>
<dbReference type="RefSeq" id="XP_067492181.1">
    <property type="nucleotide sequence ID" value="XM_067634077.1"/>
</dbReference>
<dbReference type="OrthoDB" id="5309717at2759"/>
<evidence type="ECO:0000313" key="2">
    <source>
        <dbReference type="EMBL" id="RVD86637.1"/>
    </source>
</evidence>
<feature type="compositionally biased region" description="Acidic residues" evidence="1">
    <location>
        <begin position="444"/>
        <end position="456"/>
    </location>
</feature>
<dbReference type="AlphaFoldDB" id="A0A437A6G3"/>
<reference evidence="2 3" key="1">
    <citation type="submission" date="2019-01" db="EMBL/GenBank/DDBJ databases">
        <title>Intercellular communication is required for trap formation in the nematode-trapping fungus Duddingtonia flagrans.</title>
        <authorList>
            <person name="Youssar L."/>
            <person name="Wernet V."/>
            <person name="Hensel N."/>
            <person name="Hildebrandt H.-G."/>
            <person name="Fischer R."/>
        </authorList>
    </citation>
    <scope>NUCLEOTIDE SEQUENCE [LARGE SCALE GENOMIC DNA]</scope>
    <source>
        <strain evidence="2 3">CBS H-5679</strain>
    </source>
</reference>
<accession>A0A437A6G3</accession>
<feature type="region of interest" description="Disordered" evidence="1">
    <location>
        <begin position="444"/>
        <end position="518"/>
    </location>
</feature>